<dbReference type="Proteomes" id="UP001303046">
    <property type="component" value="Unassembled WGS sequence"/>
</dbReference>
<evidence type="ECO:0000256" key="2">
    <source>
        <dbReference type="ARBA" id="ARBA00022771"/>
    </source>
</evidence>
<evidence type="ECO:0000313" key="8">
    <source>
        <dbReference type="EMBL" id="KAK6763388.1"/>
    </source>
</evidence>
<evidence type="ECO:0000256" key="3">
    <source>
        <dbReference type="ARBA" id="ARBA00022833"/>
    </source>
</evidence>
<reference evidence="8 9" key="1">
    <citation type="submission" date="2023-08" db="EMBL/GenBank/DDBJ databases">
        <title>A Necator americanus chromosomal reference genome.</title>
        <authorList>
            <person name="Ilik V."/>
            <person name="Petrzelkova K.J."/>
            <person name="Pardy F."/>
            <person name="Fuh T."/>
            <person name="Niatou-Singa F.S."/>
            <person name="Gouil Q."/>
            <person name="Baker L."/>
            <person name="Ritchie M.E."/>
            <person name="Jex A.R."/>
            <person name="Gazzola D."/>
            <person name="Li H."/>
            <person name="Toshio Fujiwara R."/>
            <person name="Zhan B."/>
            <person name="Aroian R.V."/>
            <person name="Pafco B."/>
            <person name="Schwarz E.M."/>
        </authorList>
    </citation>
    <scope>NUCLEOTIDE SEQUENCE [LARGE SCALE GENOMIC DNA]</scope>
    <source>
        <strain evidence="8 9">Aroian</strain>
        <tissue evidence="8">Whole animal</tissue>
    </source>
</reference>
<keyword evidence="4" id="KW-0805">Transcription regulation</keyword>
<accession>A0ABR1EL71</accession>
<evidence type="ECO:0000313" key="9">
    <source>
        <dbReference type="Proteomes" id="UP001303046"/>
    </source>
</evidence>
<feature type="domain" description="Nuclear receptor" evidence="7">
    <location>
        <begin position="126"/>
        <end position="146"/>
    </location>
</feature>
<gene>
    <name evidence="8" type="primary">Necator_chrX.g24078</name>
    <name evidence="8" type="ORF">RB195_023913</name>
</gene>
<evidence type="ECO:0000259" key="7">
    <source>
        <dbReference type="Pfam" id="PF00105"/>
    </source>
</evidence>
<sequence length="168" mass="18223">MNTITQIVDNSHQLVVQPVPLRLYSSVCIDGSTLCQLYASHTIASSSLNLPLITTPAVAGFSHLMVLPEKRSTSSSYSPASYIPSLLVSRHASDSSVNQSWLQHYLDAANLVDSAYSINDAFIPSVCDVCRDRLFGTHFGVSACEGQDPPGIFTPRIGDRSLEIFVPH</sequence>
<proteinExistence type="predicted"/>
<keyword evidence="5" id="KW-0238">DNA-binding</keyword>
<evidence type="ECO:0000256" key="4">
    <source>
        <dbReference type="ARBA" id="ARBA00023015"/>
    </source>
</evidence>
<dbReference type="InterPro" id="IPR001628">
    <property type="entry name" value="Znf_hrmn_rcpt"/>
</dbReference>
<evidence type="ECO:0000256" key="5">
    <source>
        <dbReference type="ARBA" id="ARBA00023125"/>
    </source>
</evidence>
<dbReference type="Pfam" id="PF00105">
    <property type="entry name" value="zf-C4"/>
    <property type="match status" value="1"/>
</dbReference>
<keyword evidence="3" id="KW-0862">Zinc</keyword>
<keyword evidence="2" id="KW-0863">Zinc-finger</keyword>
<keyword evidence="1" id="KW-0479">Metal-binding</keyword>
<evidence type="ECO:0000256" key="1">
    <source>
        <dbReference type="ARBA" id="ARBA00022723"/>
    </source>
</evidence>
<name>A0ABR1EL71_NECAM</name>
<protein>
    <recommendedName>
        <fullName evidence="7">Nuclear receptor domain-containing protein</fullName>
    </recommendedName>
</protein>
<evidence type="ECO:0000256" key="6">
    <source>
        <dbReference type="ARBA" id="ARBA00023163"/>
    </source>
</evidence>
<keyword evidence="6" id="KW-0804">Transcription</keyword>
<organism evidence="8 9">
    <name type="scientific">Necator americanus</name>
    <name type="common">Human hookworm</name>
    <dbReference type="NCBI Taxonomy" id="51031"/>
    <lineage>
        <taxon>Eukaryota</taxon>
        <taxon>Metazoa</taxon>
        <taxon>Ecdysozoa</taxon>
        <taxon>Nematoda</taxon>
        <taxon>Chromadorea</taxon>
        <taxon>Rhabditida</taxon>
        <taxon>Rhabditina</taxon>
        <taxon>Rhabditomorpha</taxon>
        <taxon>Strongyloidea</taxon>
        <taxon>Ancylostomatidae</taxon>
        <taxon>Bunostominae</taxon>
        <taxon>Necator</taxon>
    </lineage>
</organism>
<keyword evidence="9" id="KW-1185">Reference proteome</keyword>
<comment type="caution">
    <text evidence="8">The sequence shown here is derived from an EMBL/GenBank/DDBJ whole genome shotgun (WGS) entry which is preliminary data.</text>
</comment>
<dbReference type="EMBL" id="JAVFWL010000006">
    <property type="protein sequence ID" value="KAK6763388.1"/>
    <property type="molecule type" value="Genomic_DNA"/>
</dbReference>